<organism evidence="2 3">
    <name type="scientific">Phreatobacter stygius</name>
    <dbReference type="NCBI Taxonomy" id="1940610"/>
    <lineage>
        <taxon>Bacteria</taxon>
        <taxon>Pseudomonadati</taxon>
        <taxon>Pseudomonadota</taxon>
        <taxon>Alphaproteobacteria</taxon>
        <taxon>Hyphomicrobiales</taxon>
        <taxon>Phreatobacteraceae</taxon>
        <taxon>Phreatobacter</taxon>
    </lineage>
</organism>
<keyword evidence="1" id="KW-0812">Transmembrane</keyword>
<feature type="transmembrane region" description="Helical" evidence="1">
    <location>
        <begin position="72"/>
        <end position="93"/>
    </location>
</feature>
<dbReference type="Proteomes" id="UP000298781">
    <property type="component" value="Chromosome"/>
</dbReference>
<proteinExistence type="predicted"/>
<keyword evidence="1" id="KW-0472">Membrane</keyword>
<sequence>MQPLTMMPVHPFQKETRAMSAMSGADPKRDHFQRRNRQFSIGATLVILAIGAIMAVTLVAMLLQGSVMRVQAITRVALIWSPALFYLWALWTLRGLFQTLARGGPSFQPAVTRALAKVGWALTLGSVASLVMGPIQMMVLQHRMTGWFASFNVPALTLGVVGLALIVLAHMFRRAARVEAVLDGFI</sequence>
<gene>
    <name evidence="2" type="ORF">E8M01_00860</name>
</gene>
<accession>A0A4D7ATR0</accession>
<evidence type="ECO:0000313" key="2">
    <source>
        <dbReference type="EMBL" id="QCI62921.1"/>
    </source>
</evidence>
<reference evidence="2 3" key="1">
    <citation type="submission" date="2019-04" db="EMBL/GenBank/DDBJ databases">
        <title>Phreatobacter aquaticus sp. nov.</title>
        <authorList>
            <person name="Choi A."/>
        </authorList>
    </citation>
    <scope>NUCLEOTIDE SEQUENCE [LARGE SCALE GENOMIC DNA]</scope>
    <source>
        <strain evidence="2 3">KCTC 52518</strain>
    </source>
</reference>
<keyword evidence="1" id="KW-1133">Transmembrane helix</keyword>
<dbReference type="KEGG" id="pstg:E8M01_00860"/>
<keyword evidence="3" id="KW-1185">Reference proteome</keyword>
<evidence type="ECO:0000313" key="3">
    <source>
        <dbReference type="Proteomes" id="UP000298781"/>
    </source>
</evidence>
<protein>
    <submittedName>
        <fullName evidence="2">DUF2975 domain-containing protein</fullName>
    </submittedName>
</protein>
<name>A0A4D7ATR0_9HYPH</name>
<dbReference type="EMBL" id="CP039690">
    <property type="protein sequence ID" value="QCI62921.1"/>
    <property type="molecule type" value="Genomic_DNA"/>
</dbReference>
<dbReference type="OrthoDB" id="7563564at2"/>
<feature type="transmembrane region" description="Helical" evidence="1">
    <location>
        <begin position="114"/>
        <end position="135"/>
    </location>
</feature>
<feature type="transmembrane region" description="Helical" evidence="1">
    <location>
        <begin position="39"/>
        <end position="60"/>
    </location>
</feature>
<feature type="transmembrane region" description="Helical" evidence="1">
    <location>
        <begin position="147"/>
        <end position="169"/>
    </location>
</feature>
<dbReference type="AlphaFoldDB" id="A0A4D7ATR0"/>
<evidence type="ECO:0000256" key="1">
    <source>
        <dbReference type="SAM" id="Phobius"/>
    </source>
</evidence>